<evidence type="ECO:0000259" key="1">
    <source>
        <dbReference type="Pfam" id="PF07561"/>
    </source>
</evidence>
<evidence type="ECO:0000313" key="3">
    <source>
        <dbReference type="Proteomes" id="UP001589894"/>
    </source>
</evidence>
<dbReference type="RefSeq" id="WP_377339398.1">
    <property type="nucleotide sequence ID" value="NZ_JBHLUE010000011.1"/>
</dbReference>
<sequence length="98" mass="10432">MATTEMPQVRDCAVRSCAYNRQGCHAYAITVGSSDRAHCETYADLPVKGGIDAVARVGACKREDCQHNAGLLCHAPHITVGPDLDAADCLSYQPAELV</sequence>
<comment type="caution">
    <text evidence="2">The sequence shown here is derived from an EMBL/GenBank/DDBJ whole genome shotgun (WGS) entry which is preliminary data.</text>
</comment>
<reference evidence="2 3" key="1">
    <citation type="submission" date="2024-09" db="EMBL/GenBank/DDBJ databases">
        <authorList>
            <person name="Sun Q."/>
            <person name="Mori K."/>
        </authorList>
    </citation>
    <scope>NUCLEOTIDE SEQUENCE [LARGE SCALE GENOMIC DNA]</scope>
    <source>
        <strain evidence="2 3">TBRC 2205</strain>
    </source>
</reference>
<proteinExistence type="predicted"/>
<name>A0ABV6NYM6_9ACTN</name>
<organism evidence="2 3">
    <name type="scientific">Plantactinospora siamensis</name>
    <dbReference type="NCBI Taxonomy" id="555372"/>
    <lineage>
        <taxon>Bacteria</taxon>
        <taxon>Bacillati</taxon>
        <taxon>Actinomycetota</taxon>
        <taxon>Actinomycetes</taxon>
        <taxon>Micromonosporales</taxon>
        <taxon>Micromonosporaceae</taxon>
        <taxon>Plantactinospora</taxon>
    </lineage>
</organism>
<keyword evidence="3" id="KW-1185">Reference proteome</keyword>
<dbReference type="InterPro" id="IPR011437">
    <property type="entry name" value="DUF1540"/>
</dbReference>
<gene>
    <name evidence="2" type="ORF">ACFFHU_15500</name>
</gene>
<dbReference type="Pfam" id="PF07561">
    <property type="entry name" value="DUF1540"/>
    <property type="match status" value="2"/>
</dbReference>
<accession>A0ABV6NYM6</accession>
<dbReference type="Proteomes" id="UP001589894">
    <property type="component" value="Unassembled WGS sequence"/>
</dbReference>
<feature type="domain" description="DUF1540" evidence="1">
    <location>
        <begin position="60"/>
        <end position="85"/>
    </location>
</feature>
<feature type="domain" description="DUF1540" evidence="1">
    <location>
        <begin position="12"/>
        <end position="42"/>
    </location>
</feature>
<dbReference type="EMBL" id="JBHLUE010000011">
    <property type="protein sequence ID" value="MFC0565534.1"/>
    <property type="molecule type" value="Genomic_DNA"/>
</dbReference>
<protein>
    <submittedName>
        <fullName evidence="2">DUF1540 domain-containing protein</fullName>
    </submittedName>
</protein>
<evidence type="ECO:0000313" key="2">
    <source>
        <dbReference type="EMBL" id="MFC0565534.1"/>
    </source>
</evidence>